<dbReference type="PRINTS" id="PR01651">
    <property type="entry name" value="SECGEXPORT"/>
</dbReference>
<evidence type="ECO:0000256" key="8">
    <source>
        <dbReference type="ARBA" id="ARBA00022989"/>
    </source>
</evidence>
<dbReference type="Pfam" id="PF03840">
    <property type="entry name" value="SecG"/>
    <property type="match status" value="1"/>
</dbReference>
<evidence type="ECO:0000256" key="9">
    <source>
        <dbReference type="ARBA" id="ARBA00023010"/>
    </source>
</evidence>
<accession>A0A6I6D045</accession>
<sequence>MTTFVIIIHVLLGLALIGLVLIQHGKGADAGAAFGSGASGTVHGARGPANTLQKVTGWMVVAFFGTSLLLAYVINTSQEPSSVVDSAPVSESGNAPEQDGRTPSDKPAGTPTDVPSSNSAAPSGQEDGSTQSPSDVPGQ</sequence>
<evidence type="ECO:0000256" key="12">
    <source>
        <dbReference type="SAM" id="MobiDB-lite"/>
    </source>
</evidence>
<keyword evidence="5 11" id="KW-1003">Cell membrane</keyword>
<reference evidence="13 14" key="1">
    <citation type="submission" date="2019-11" db="EMBL/GenBank/DDBJ databases">
        <authorList>
            <person name="Zhang J."/>
            <person name="Sun C."/>
        </authorList>
    </citation>
    <scope>NUCLEOTIDE SEQUENCE [LARGE SCALE GENOMIC DNA]</scope>
    <source>
        <strain evidence="14">sp2</strain>
    </source>
</reference>
<dbReference type="GO" id="GO:0009306">
    <property type="term" value="P:protein secretion"/>
    <property type="evidence" value="ECO:0007669"/>
    <property type="project" value="UniProtKB-UniRule"/>
</dbReference>
<evidence type="ECO:0000256" key="6">
    <source>
        <dbReference type="ARBA" id="ARBA00022692"/>
    </source>
</evidence>
<keyword evidence="10 11" id="KW-0472">Membrane</keyword>
<keyword evidence="7 11" id="KW-0653">Protein transport</keyword>
<keyword evidence="4 11" id="KW-0813">Transport</keyword>
<dbReference type="Proteomes" id="UP000427716">
    <property type="component" value="Chromosome"/>
</dbReference>
<evidence type="ECO:0000256" key="5">
    <source>
        <dbReference type="ARBA" id="ARBA00022475"/>
    </source>
</evidence>
<comment type="caution">
    <text evidence="11">Lacks conserved residue(s) required for the propagation of feature annotation.</text>
</comment>
<keyword evidence="14" id="KW-1185">Reference proteome</keyword>
<dbReference type="EMBL" id="CP046415">
    <property type="protein sequence ID" value="QGT78268.1"/>
    <property type="molecule type" value="Genomic_DNA"/>
</dbReference>
<gene>
    <name evidence="13" type="primary">secG</name>
    <name evidence="13" type="ORF">GM160_04765</name>
</gene>
<dbReference type="AlphaFoldDB" id="A0A6I6D045"/>
<feature type="compositionally biased region" description="Polar residues" evidence="12">
    <location>
        <begin position="80"/>
        <end position="95"/>
    </location>
</feature>
<feature type="compositionally biased region" description="Polar residues" evidence="12">
    <location>
        <begin position="113"/>
        <end position="139"/>
    </location>
</feature>
<name>A0A6I6D045_9GAMM</name>
<keyword evidence="9 11" id="KW-0811">Translocation</keyword>
<protein>
    <recommendedName>
        <fullName evidence="3 11">Protein-export membrane protein SecG</fullName>
    </recommendedName>
</protein>
<feature type="region of interest" description="Disordered" evidence="12">
    <location>
        <begin position="80"/>
        <end position="139"/>
    </location>
</feature>
<dbReference type="PANTHER" id="PTHR34182:SF1">
    <property type="entry name" value="PROTEIN-EXPORT MEMBRANE PROTEIN SECG"/>
    <property type="match status" value="1"/>
</dbReference>
<feature type="transmembrane region" description="Helical" evidence="11">
    <location>
        <begin position="56"/>
        <end position="74"/>
    </location>
</feature>
<evidence type="ECO:0000256" key="10">
    <source>
        <dbReference type="ARBA" id="ARBA00023136"/>
    </source>
</evidence>
<comment type="subcellular location">
    <subcellularLocation>
        <location evidence="1 11">Cell membrane</location>
        <topology evidence="1 11">Multi-pass membrane protein</topology>
    </subcellularLocation>
</comment>
<dbReference type="GO" id="GO:0005886">
    <property type="term" value="C:plasma membrane"/>
    <property type="evidence" value="ECO:0007669"/>
    <property type="project" value="UniProtKB-SubCell"/>
</dbReference>
<comment type="function">
    <text evidence="11">Involved in protein export. Participates in an early event of protein translocation.</text>
</comment>
<evidence type="ECO:0000256" key="4">
    <source>
        <dbReference type="ARBA" id="ARBA00022448"/>
    </source>
</evidence>
<dbReference type="KEGG" id="ghl:GM160_04765"/>
<dbReference type="InterPro" id="IPR004692">
    <property type="entry name" value="SecG"/>
</dbReference>
<dbReference type="GO" id="GO:0065002">
    <property type="term" value="P:intracellular protein transmembrane transport"/>
    <property type="evidence" value="ECO:0007669"/>
    <property type="project" value="TreeGrafter"/>
</dbReference>
<evidence type="ECO:0000313" key="13">
    <source>
        <dbReference type="EMBL" id="QGT78268.1"/>
    </source>
</evidence>
<evidence type="ECO:0000256" key="7">
    <source>
        <dbReference type="ARBA" id="ARBA00022927"/>
    </source>
</evidence>
<evidence type="ECO:0000256" key="11">
    <source>
        <dbReference type="RuleBase" id="RU365087"/>
    </source>
</evidence>
<evidence type="ECO:0000313" key="14">
    <source>
        <dbReference type="Proteomes" id="UP000427716"/>
    </source>
</evidence>
<comment type="similarity">
    <text evidence="2 11">Belongs to the SecG family.</text>
</comment>
<proteinExistence type="inferred from homology"/>
<dbReference type="PANTHER" id="PTHR34182">
    <property type="entry name" value="PROTEIN-EXPORT MEMBRANE PROTEIN SECG"/>
    <property type="match status" value="1"/>
</dbReference>
<organism evidence="13 14">
    <name type="scientific">Guyparkeria halophila</name>
    <dbReference type="NCBI Taxonomy" id="47960"/>
    <lineage>
        <taxon>Bacteria</taxon>
        <taxon>Pseudomonadati</taxon>
        <taxon>Pseudomonadota</taxon>
        <taxon>Gammaproteobacteria</taxon>
        <taxon>Chromatiales</taxon>
        <taxon>Thioalkalibacteraceae</taxon>
        <taxon>Guyparkeria</taxon>
    </lineage>
</organism>
<evidence type="ECO:0000256" key="1">
    <source>
        <dbReference type="ARBA" id="ARBA00004651"/>
    </source>
</evidence>
<keyword evidence="6 11" id="KW-0812">Transmembrane</keyword>
<evidence type="ECO:0000256" key="2">
    <source>
        <dbReference type="ARBA" id="ARBA00008445"/>
    </source>
</evidence>
<evidence type="ECO:0000256" key="3">
    <source>
        <dbReference type="ARBA" id="ARBA00017876"/>
    </source>
</evidence>
<dbReference type="GO" id="GO:0015450">
    <property type="term" value="F:protein-transporting ATPase activity"/>
    <property type="evidence" value="ECO:0007669"/>
    <property type="project" value="UniProtKB-UniRule"/>
</dbReference>
<keyword evidence="8 11" id="KW-1133">Transmembrane helix</keyword>
<dbReference type="NCBIfam" id="TIGR00810">
    <property type="entry name" value="secG"/>
    <property type="match status" value="1"/>
</dbReference>
<dbReference type="RefSeq" id="WP_136866052.1">
    <property type="nucleotide sequence ID" value="NZ_CP046415.1"/>
</dbReference>
<dbReference type="GO" id="GO:0043952">
    <property type="term" value="P:protein transport by the Sec complex"/>
    <property type="evidence" value="ECO:0007669"/>
    <property type="project" value="TreeGrafter"/>
</dbReference>